<dbReference type="EMBL" id="JAMKFB020000003">
    <property type="protein sequence ID" value="KAL0198953.1"/>
    <property type="molecule type" value="Genomic_DNA"/>
</dbReference>
<sequence length="53" mass="6339">NLNNQANASYMDNLIRRLQMYSRNLEHLVEERTVLYKAERDRADQLNFMLLPG</sequence>
<proteinExistence type="predicted"/>
<feature type="non-terminal residue" evidence="1">
    <location>
        <position position="1"/>
    </location>
</feature>
<name>A0ABD0RK89_CIRMR</name>
<comment type="caution">
    <text evidence="1">The sequence shown here is derived from an EMBL/GenBank/DDBJ whole genome shotgun (WGS) entry which is preliminary data.</text>
</comment>
<organism evidence="1 2">
    <name type="scientific">Cirrhinus mrigala</name>
    <name type="common">Mrigala</name>
    <dbReference type="NCBI Taxonomy" id="683832"/>
    <lineage>
        <taxon>Eukaryota</taxon>
        <taxon>Metazoa</taxon>
        <taxon>Chordata</taxon>
        <taxon>Craniata</taxon>
        <taxon>Vertebrata</taxon>
        <taxon>Euteleostomi</taxon>
        <taxon>Actinopterygii</taxon>
        <taxon>Neopterygii</taxon>
        <taxon>Teleostei</taxon>
        <taxon>Ostariophysi</taxon>
        <taxon>Cypriniformes</taxon>
        <taxon>Cyprinidae</taxon>
        <taxon>Labeoninae</taxon>
        <taxon>Labeonini</taxon>
        <taxon>Cirrhinus</taxon>
    </lineage>
</organism>
<gene>
    <name evidence="1" type="ORF">M9458_007493</name>
</gene>
<evidence type="ECO:0000313" key="2">
    <source>
        <dbReference type="Proteomes" id="UP001529510"/>
    </source>
</evidence>
<reference evidence="1 2" key="1">
    <citation type="submission" date="2024-05" db="EMBL/GenBank/DDBJ databases">
        <title>Genome sequencing and assembly of Indian major carp, Cirrhinus mrigala (Hamilton, 1822).</title>
        <authorList>
            <person name="Mohindra V."/>
            <person name="Chowdhury L.M."/>
            <person name="Lal K."/>
            <person name="Jena J.K."/>
        </authorList>
    </citation>
    <scope>NUCLEOTIDE SEQUENCE [LARGE SCALE GENOMIC DNA]</scope>
    <source>
        <strain evidence="1">CM1030</strain>
        <tissue evidence="1">Blood</tissue>
    </source>
</reference>
<dbReference type="Proteomes" id="UP001529510">
    <property type="component" value="Unassembled WGS sequence"/>
</dbReference>
<accession>A0ABD0RK89</accession>
<keyword evidence="2" id="KW-1185">Reference proteome</keyword>
<evidence type="ECO:0000313" key="1">
    <source>
        <dbReference type="EMBL" id="KAL0198953.1"/>
    </source>
</evidence>
<dbReference type="AlphaFoldDB" id="A0ABD0RK89"/>
<feature type="non-terminal residue" evidence="1">
    <location>
        <position position="53"/>
    </location>
</feature>
<protein>
    <submittedName>
        <fullName evidence="1">Uncharacterized protein</fullName>
    </submittedName>
</protein>